<evidence type="ECO:0008006" key="4">
    <source>
        <dbReference type="Google" id="ProtNLM"/>
    </source>
</evidence>
<dbReference type="PANTHER" id="PTHR47853:SF1">
    <property type="entry name" value="EXPRESSED PROTEIN"/>
    <property type="match status" value="1"/>
</dbReference>
<reference evidence="2 3" key="1">
    <citation type="submission" date="2016-09" db="EMBL/GenBank/DDBJ databases">
        <title>The draft genome of Dichanthelium oligosanthes: A C3 panicoid grass species.</title>
        <authorList>
            <person name="Studer A.J."/>
            <person name="Schnable J.C."/>
            <person name="Brutnell T.P."/>
        </authorList>
    </citation>
    <scope>NUCLEOTIDE SEQUENCE [LARGE SCALE GENOMIC DNA]</scope>
    <source>
        <strain evidence="3">cv. Kellogg 1175</strain>
        <tissue evidence="2">Leaf</tissue>
    </source>
</reference>
<dbReference type="AlphaFoldDB" id="A0A1E5VEH4"/>
<dbReference type="PANTHER" id="PTHR47853">
    <property type="entry name" value="EXPRESSED PROTEIN"/>
    <property type="match status" value="1"/>
</dbReference>
<evidence type="ECO:0000313" key="3">
    <source>
        <dbReference type="Proteomes" id="UP000095767"/>
    </source>
</evidence>
<feature type="compositionally biased region" description="Polar residues" evidence="1">
    <location>
        <begin position="25"/>
        <end position="36"/>
    </location>
</feature>
<sequence>MDVLDGLSAKIPEEEQQPPPKKTAVVSSHRVSTAESNGRAPIVSTINAKPSANKKAPTTVAPVQPKKPPSVVASVAEEDKKMEATKRKLHKRYQEAEDAKRRRTVQEDSRDKLDLGMLNLLIGFRESESMPNVD</sequence>
<feature type="region of interest" description="Disordered" evidence="1">
    <location>
        <begin position="1"/>
        <end position="112"/>
    </location>
</feature>
<dbReference type="EMBL" id="LWDX02042198">
    <property type="protein sequence ID" value="OEL23546.1"/>
    <property type="molecule type" value="Genomic_DNA"/>
</dbReference>
<comment type="caution">
    <text evidence="2">The sequence shown here is derived from an EMBL/GenBank/DDBJ whole genome shotgun (WGS) entry which is preliminary data.</text>
</comment>
<dbReference type="Proteomes" id="UP000095767">
    <property type="component" value="Unassembled WGS sequence"/>
</dbReference>
<dbReference type="OrthoDB" id="44867at2759"/>
<protein>
    <recommendedName>
        <fullName evidence="4">No apical meristem-associated C-terminal domain-containing protein</fullName>
    </recommendedName>
</protein>
<evidence type="ECO:0000313" key="2">
    <source>
        <dbReference type="EMBL" id="OEL23546.1"/>
    </source>
</evidence>
<organism evidence="2 3">
    <name type="scientific">Dichanthelium oligosanthes</name>
    <dbReference type="NCBI Taxonomy" id="888268"/>
    <lineage>
        <taxon>Eukaryota</taxon>
        <taxon>Viridiplantae</taxon>
        <taxon>Streptophyta</taxon>
        <taxon>Embryophyta</taxon>
        <taxon>Tracheophyta</taxon>
        <taxon>Spermatophyta</taxon>
        <taxon>Magnoliopsida</taxon>
        <taxon>Liliopsida</taxon>
        <taxon>Poales</taxon>
        <taxon>Poaceae</taxon>
        <taxon>PACMAD clade</taxon>
        <taxon>Panicoideae</taxon>
        <taxon>Panicodae</taxon>
        <taxon>Paniceae</taxon>
        <taxon>Dichantheliinae</taxon>
        <taxon>Dichanthelium</taxon>
    </lineage>
</organism>
<evidence type="ECO:0000256" key="1">
    <source>
        <dbReference type="SAM" id="MobiDB-lite"/>
    </source>
</evidence>
<name>A0A1E5VEH4_9POAL</name>
<proteinExistence type="predicted"/>
<feature type="compositionally biased region" description="Basic and acidic residues" evidence="1">
    <location>
        <begin position="77"/>
        <end position="112"/>
    </location>
</feature>
<gene>
    <name evidence="2" type="ORF">BAE44_0015435</name>
</gene>
<keyword evidence="3" id="KW-1185">Reference proteome</keyword>
<accession>A0A1E5VEH4</accession>